<dbReference type="EMBL" id="QEAN01000710">
    <property type="protein sequence ID" value="TPX30181.1"/>
    <property type="molecule type" value="Genomic_DNA"/>
</dbReference>
<evidence type="ECO:0000313" key="5">
    <source>
        <dbReference type="EMBL" id="TPX30181.1"/>
    </source>
</evidence>
<accession>A0A507BS10</accession>
<gene>
    <name evidence="5" type="ORF">SeMB42_g07960</name>
</gene>
<reference evidence="5 6" key="1">
    <citation type="journal article" date="2019" name="Sci. Rep.">
        <title>Comparative genomics of chytrid fungi reveal insights into the obligate biotrophic and pathogenic lifestyle of Synchytrium endobioticum.</title>
        <authorList>
            <person name="van de Vossenberg B.T.L.H."/>
            <person name="Warris S."/>
            <person name="Nguyen H.D.T."/>
            <person name="van Gent-Pelzer M.P.E."/>
            <person name="Joly D.L."/>
            <person name="van de Geest H.C."/>
            <person name="Bonants P.J.M."/>
            <person name="Smith D.S."/>
            <person name="Levesque C.A."/>
            <person name="van der Lee T.A.J."/>
        </authorList>
    </citation>
    <scope>NUCLEOTIDE SEQUENCE [LARGE SCALE GENOMIC DNA]</scope>
    <source>
        <strain evidence="5 6">MB42</strain>
    </source>
</reference>
<sequence>MEVDGNVPEESAIALKQGRAAASQSKRGARMVADVADIEMPIRLDTGSLTAHPYLQRDNRGIARPSTSRLVRSMHNPSSSNASSTITAAVAAPIPSLSEAKQCEKESEKMKTSTAGPSWFNLPAPDITPEIRQDLMILKNRSVLDPKRFYKREDKSRKELPKYFQIGTIIEGPTEFFSSRIPRKQRKQHIVDELLEDAESRQYFKKKFTELQSTSQNFTRRRKPNLKKLREARRM</sequence>
<dbReference type="Proteomes" id="UP000317494">
    <property type="component" value="Unassembled WGS sequence"/>
</dbReference>
<evidence type="ECO:0000313" key="6">
    <source>
        <dbReference type="Proteomes" id="UP000317494"/>
    </source>
</evidence>
<dbReference type="PANTHER" id="PTHR21686:SF12">
    <property type="entry name" value="DEOXYNUCLEOTIDYLTRANSFERASE TERMINAL-INTERACTING PROTEIN 2"/>
    <property type="match status" value="1"/>
</dbReference>
<dbReference type="InterPro" id="IPR039883">
    <property type="entry name" value="Fcf2/DNTTIP2"/>
</dbReference>
<comment type="caution">
    <text evidence="5">The sequence shown here is derived from an EMBL/GenBank/DDBJ whole genome shotgun (WGS) entry which is preliminary data.</text>
</comment>
<evidence type="ECO:0000256" key="3">
    <source>
        <dbReference type="SAM" id="MobiDB-lite"/>
    </source>
</evidence>
<evidence type="ECO:0000256" key="1">
    <source>
        <dbReference type="ARBA" id="ARBA00004604"/>
    </source>
</evidence>
<protein>
    <recommendedName>
        <fullName evidence="4">Fcf2 pre-rRNA processing C-terminal domain-containing protein</fullName>
    </recommendedName>
</protein>
<keyword evidence="6" id="KW-1185">Reference proteome</keyword>
<feature type="domain" description="Fcf2 pre-rRNA processing C-terminal" evidence="4">
    <location>
        <begin position="112"/>
        <end position="207"/>
    </location>
</feature>
<keyword evidence="2" id="KW-0539">Nucleus</keyword>
<dbReference type="AlphaFoldDB" id="A0A507BS10"/>
<dbReference type="STRING" id="286115.A0A507BS10"/>
<feature type="region of interest" description="Disordered" evidence="3">
    <location>
        <begin position="214"/>
        <end position="235"/>
    </location>
</feature>
<name>A0A507BS10_9FUNG</name>
<comment type="subcellular location">
    <subcellularLocation>
        <location evidence="1">Nucleus</location>
        <location evidence="1">Nucleolus</location>
    </subcellularLocation>
</comment>
<dbReference type="GO" id="GO:0006396">
    <property type="term" value="P:RNA processing"/>
    <property type="evidence" value="ECO:0007669"/>
    <property type="project" value="TreeGrafter"/>
</dbReference>
<evidence type="ECO:0000259" key="4">
    <source>
        <dbReference type="Pfam" id="PF08698"/>
    </source>
</evidence>
<dbReference type="Pfam" id="PF08698">
    <property type="entry name" value="Fcf2"/>
    <property type="match status" value="1"/>
</dbReference>
<organism evidence="5 6">
    <name type="scientific">Synchytrium endobioticum</name>
    <dbReference type="NCBI Taxonomy" id="286115"/>
    <lineage>
        <taxon>Eukaryota</taxon>
        <taxon>Fungi</taxon>
        <taxon>Fungi incertae sedis</taxon>
        <taxon>Chytridiomycota</taxon>
        <taxon>Chytridiomycota incertae sedis</taxon>
        <taxon>Chytridiomycetes</taxon>
        <taxon>Synchytriales</taxon>
        <taxon>Synchytriaceae</taxon>
        <taxon>Synchytrium</taxon>
    </lineage>
</organism>
<dbReference type="InterPro" id="IPR014810">
    <property type="entry name" value="Fcf2_C"/>
</dbReference>
<dbReference type="VEuPathDB" id="FungiDB:SeMB42_g07960"/>
<evidence type="ECO:0000256" key="2">
    <source>
        <dbReference type="ARBA" id="ARBA00023242"/>
    </source>
</evidence>
<dbReference type="GO" id="GO:0003723">
    <property type="term" value="F:RNA binding"/>
    <property type="evidence" value="ECO:0007669"/>
    <property type="project" value="TreeGrafter"/>
</dbReference>
<dbReference type="PANTHER" id="PTHR21686">
    <property type="entry name" value="DEOXYNUCLEOTIDYLTRANSFERASE TERMINAL-INTERACTING PROTEIN 2"/>
    <property type="match status" value="1"/>
</dbReference>
<dbReference type="GO" id="GO:0005730">
    <property type="term" value="C:nucleolus"/>
    <property type="evidence" value="ECO:0007669"/>
    <property type="project" value="UniProtKB-SubCell"/>
</dbReference>
<proteinExistence type="predicted"/>